<organism evidence="4 5">
    <name type="scientific">Colletotrichum higginsianum (strain IMI 349063)</name>
    <name type="common">Crucifer anthracnose fungus</name>
    <dbReference type="NCBI Taxonomy" id="759273"/>
    <lineage>
        <taxon>Eukaryota</taxon>
        <taxon>Fungi</taxon>
        <taxon>Dikarya</taxon>
        <taxon>Ascomycota</taxon>
        <taxon>Pezizomycotina</taxon>
        <taxon>Sordariomycetes</taxon>
        <taxon>Hypocreomycetidae</taxon>
        <taxon>Glomerellales</taxon>
        <taxon>Glomerellaceae</taxon>
        <taxon>Colletotrichum</taxon>
        <taxon>Colletotrichum destructivum species complex</taxon>
    </lineage>
</organism>
<evidence type="ECO:0000256" key="3">
    <source>
        <dbReference type="SAM" id="Phobius"/>
    </source>
</evidence>
<feature type="transmembrane region" description="Helical" evidence="3">
    <location>
        <begin position="36"/>
        <end position="56"/>
    </location>
</feature>
<feature type="transmembrane region" description="Helical" evidence="3">
    <location>
        <begin position="121"/>
        <end position="144"/>
    </location>
</feature>
<dbReference type="InterPro" id="IPR036259">
    <property type="entry name" value="MFS_trans_sf"/>
</dbReference>
<comment type="subcellular location">
    <subcellularLocation>
        <location evidence="1">Cell inner membrane</location>
        <topology evidence="1">Multi-pass membrane protein</topology>
    </subcellularLocation>
</comment>
<dbReference type="EMBL" id="CACQ02005055">
    <property type="protein sequence ID" value="CCF41958.1"/>
    <property type="molecule type" value="Genomic_DNA"/>
</dbReference>
<protein>
    <submittedName>
        <fullName evidence="4">Glucose/galactose transporter</fullName>
    </submittedName>
</protein>
<proteinExistence type="predicted"/>
<dbReference type="PANTHER" id="PTHR43702">
    <property type="entry name" value="L-FUCOSE-PROTON SYMPORTER"/>
    <property type="match status" value="1"/>
</dbReference>
<keyword evidence="3" id="KW-1133">Transmembrane helix</keyword>
<dbReference type="Proteomes" id="UP000007174">
    <property type="component" value="Unassembled WGS sequence"/>
</dbReference>
<feature type="transmembrane region" description="Helical" evidence="3">
    <location>
        <begin position="62"/>
        <end position="83"/>
    </location>
</feature>
<evidence type="ECO:0000256" key="1">
    <source>
        <dbReference type="ARBA" id="ARBA00004429"/>
    </source>
</evidence>
<dbReference type="PANTHER" id="PTHR43702:SF3">
    <property type="entry name" value="PROTEIN TSGA"/>
    <property type="match status" value="1"/>
</dbReference>
<keyword evidence="2" id="KW-1003">Cell membrane</keyword>
<feature type="transmembrane region" description="Helical" evidence="3">
    <location>
        <begin position="95"/>
        <end position="115"/>
    </location>
</feature>
<sequence>MLLLPLEASLASPHLAAFAVGRFVGVGIMHYIKPRWVFLAFISSCIIFIAPVITQVGNTGMALLYMVFFFESICFPTIVALGMRGLGRHSKRGSGFIVAGVSGGAVVPPLLGVVADAKGMGTAMVIPLVFFVLAWSYAFAVNFVPRYRNIADAFSATEVGIRPTDADGEKGRVEAVEDKQTKNAIPTLP</sequence>
<keyword evidence="3" id="KW-0812">Transmembrane</keyword>
<dbReference type="STRING" id="759273.H1VP04"/>
<dbReference type="InterPro" id="IPR050375">
    <property type="entry name" value="MFS_TsgA-like"/>
</dbReference>
<dbReference type="GO" id="GO:0005886">
    <property type="term" value="C:plasma membrane"/>
    <property type="evidence" value="ECO:0007669"/>
    <property type="project" value="UniProtKB-SubCell"/>
</dbReference>
<dbReference type="HOGENOM" id="CLU_1434357_0_0_1"/>
<reference evidence="5" key="1">
    <citation type="journal article" date="2012" name="Nat. Genet.">
        <title>Lifestyle transitions in plant pathogenic Colletotrichum fungi deciphered by genome and transcriptome analyses.</title>
        <authorList>
            <person name="O'Connell R.J."/>
            <person name="Thon M.R."/>
            <person name="Hacquard S."/>
            <person name="Amyotte S.G."/>
            <person name="Kleemann J."/>
            <person name="Torres M.F."/>
            <person name="Damm U."/>
            <person name="Buiate E.A."/>
            <person name="Epstein L."/>
            <person name="Alkan N."/>
            <person name="Altmueller J."/>
            <person name="Alvarado-Balderrama L."/>
            <person name="Bauser C.A."/>
            <person name="Becker C."/>
            <person name="Birren B.W."/>
            <person name="Chen Z."/>
            <person name="Choi J."/>
            <person name="Crouch J.A."/>
            <person name="Duvick J.P."/>
            <person name="Farman M.A."/>
            <person name="Gan P."/>
            <person name="Heiman D."/>
            <person name="Henrissat B."/>
            <person name="Howard R.J."/>
            <person name="Kabbage M."/>
            <person name="Koch C."/>
            <person name="Kracher B."/>
            <person name="Kubo Y."/>
            <person name="Law A.D."/>
            <person name="Lebrun M.-H."/>
            <person name="Lee Y.-H."/>
            <person name="Miyara I."/>
            <person name="Moore N."/>
            <person name="Neumann U."/>
            <person name="Nordstroem K."/>
            <person name="Panaccione D.G."/>
            <person name="Panstruga R."/>
            <person name="Place M."/>
            <person name="Proctor R.H."/>
            <person name="Prusky D."/>
            <person name="Rech G."/>
            <person name="Reinhardt R."/>
            <person name="Rollins J.A."/>
            <person name="Rounsley S."/>
            <person name="Schardl C.L."/>
            <person name="Schwartz D.C."/>
            <person name="Shenoy N."/>
            <person name="Shirasu K."/>
            <person name="Sikhakolli U.R."/>
            <person name="Stueber K."/>
            <person name="Sukno S.A."/>
            <person name="Sweigard J.A."/>
            <person name="Takano Y."/>
            <person name="Takahara H."/>
            <person name="Trail F."/>
            <person name="van der Does H.C."/>
            <person name="Voll L.M."/>
            <person name="Will I."/>
            <person name="Young S."/>
            <person name="Zeng Q."/>
            <person name="Zhang J."/>
            <person name="Zhou S."/>
            <person name="Dickman M.B."/>
            <person name="Schulze-Lefert P."/>
            <person name="Ver Loren van Themaat E."/>
            <person name="Ma L.-J."/>
            <person name="Vaillancourt L.J."/>
        </authorList>
    </citation>
    <scope>NUCLEOTIDE SEQUENCE [LARGE SCALE GENOMIC DNA]</scope>
    <source>
        <strain evidence="5">IMI 349063</strain>
    </source>
</reference>
<dbReference type="eggNOG" id="ENOG502QPVD">
    <property type="taxonomic scope" value="Eukaryota"/>
</dbReference>
<keyword evidence="3" id="KW-0472">Membrane</keyword>
<gene>
    <name evidence="4" type="ORF">CH063_12081</name>
</gene>
<dbReference type="Gene3D" id="1.20.1250.20">
    <property type="entry name" value="MFS general substrate transporter like domains"/>
    <property type="match status" value="1"/>
</dbReference>
<evidence type="ECO:0000313" key="5">
    <source>
        <dbReference type="Proteomes" id="UP000007174"/>
    </source>
</evidence>
<evidence type="ECO:0000313" key="4">
    <source>
        <dbReference type="EMBL" id="CCF41958.1"/>
    </source>
</evidence>
<accession>H1VP04</accession>
<name>H1VP04_COLHI</name>
<dbReference type="VEuPathDB" id="FungiDB:CH63R_10990"/>
<dbReference type="AlphaFoldDB" id="H1VP04"/>
<evidence type="ECO:0000256" key="2">
    <source>
        <dbReference type="ARBA" id="ARBA00022475"/>
    </source>
</evidence>
<dbReference type="SUPFAM" id="SSF103473">
    <property type="entry name" value="MFS general substrate transporter"/>
    <property type="match status" value="1"/>
</dbReference>
<feature type="transmembrane region" description="Helical" evidence="3">
    <location>
        <begin position="12"/>
        <end position="29"/>
    </location>
</feature>